<keyword evidence="7 10" id="KW-0472">Membrane</keyword>
<keyword evidence="4 10" id="KW-0812">Transmembrane</keyword>
<dbReference type="InterPro" id="IPR005828">
    <property type="entry name" value="MFS_sugar_transport-like"/>
</dbReference>
<dbReference type="GO" id="GO:0031669">
    <property type="term" value="P:cellular response to nutrient levels"/>
    <property type="evidence" value="ECO:0007669"/>
    <property type="project" value="UniProtKB-ARBA"/>
</dbReference>
<dbReference type="CDD" id="cd17364">
    <property type="entry name" value="MFS_PhT"/>
    <property type="match status" value="1"/>
</dbReference>
<dbReference type="GO" id="GO:0015293">
    <property type="term" value="F:symporter activity"/>
    <property type="evidence" value="ECO:0007669"/>
    <property type="project" value="UniProtKB-KW"/>
</dbReference>
<keyword evidence="12" id="KW-1185">Reference proteome</keyword>
<dbReference type="GO" id="GO:0016020">
    <property type="term" value="C:membrane"/>
    <property type="evidence" value="ECO:0007669"/>
    <property type="project" value="UniProtKB-SubCell"/>
</dbReference>
<feature type="transmembrane region" description="Helical" evidence="10">
    <location>
        <begin position="68"/>
        <end position="87"/>
    </location>
</feature>
<feature type="transmembrane region" description="Helical" evidence="10">
    <location>
        <begin position="403"/>
        <end position="422"/>
    </location>
</feature>
<dbReference type="SUPFAM" id="SSF103473">
    <property type="entry name" value="MFS general substrate transporter"/>
    <property type="match status" value="1"/>
</dbReference>
<organism evidence="12 13">
    <name type="scientific">Abrus precatorius</name>
    <name type="common">Indian licorice</name>
    <name type="synonym">Glycine abrus</name>
    <dbReference type="NCBI Taxonomy" id="3816"/>
    <lineage>
        <taxon>Eukaryota</taxon>
        <taxon>Viridiplantae</taxon>
        <taxon>Streptophyta</taxon>
        <taxon>Embryophyta</taxon>
        <taxon>Tracheophyta</taxon>
        <taxon>Spermatophyta</taxon>
        <taxon>Magnoliopsida</taxon>
        <taxon>eudicotyledons</taxon>
        <taxon>Gunneridae</taxon>
        <taxon>Pentapetalae</taxon>
        <taxon>rosids</taxon>
        <taxon>fabids</taxon>
        <taxon>Fabales</taxon>
        <taxon>Fabaceae</taxon>
        <taxon>Papilionoideae</taxon>
        <taxon>50 kb inversion clade</taxon>
        <taxon>NPAAA clade</taxon>
        <taxon>indigoferoid/millettioid clade</taxon>
        <taxon>Abreae</taxon>
        <taxon>Abrus</taxon>
    </lineage>
</organism>
<evidence type="ECO:0000259" key="11">
    <source>
        <dbReference type="PROSITE" id="PS50850"/>
    </source>
</evidence>
<evidence type="ECO:0000256" key="1">
    <source>
        <dbReference type="ARBA" id="ARBA00004141"/>
    </source>
</evidence>
<name>A0A8B8M4H1_ABRPR</name>
<evidence type="ECO:0000256" key="7">
    <source>
        <dbReference type="ARBA" id="ARBA00023136"/>
    </source>
</evidence>
<keyword evidence="5" id="KW-0769">Symport</keyword>
<dbReference type="NCBIfam" id="TIGR00887">
    <property type="entry name" value="2A0109"/>
    <property type="match status" value="1"/>
</dbReference>
<dbReference type="AlphaFoldDB" id="A0A8B8M4H1"/>
<evidence type="ECO:0000256" key="8">
    <source>
        <dbReference type="ARBA" id="ARBA00044504"/>
    </source>
</evidence>
<dbReference type="Pfam" id="PF00083">
    <property type="entry name" value="Sugar_tr"/>
    <property type="match status" value="1"/>
</dbReference>
<feature type="transmembrane region" description="Helical" evidence="10">
    <location>
        <begin position="372"/>
        <end position="391"/>
    </location>
</feature>
<evidence type="ECO:0000256" key="9">
    <source>
        <dbReference type="SAM" id="MobiDB-lite"/>
    </source>
</evidence>
<evidence type="ECO:0000256" key="4">
    <source>
        <dbReference type="ARBA" id="ARBA00022692"/>
    </source>
</evidence>
<protein>
    <submittedName>
        <fullName evidence="13">Inorganic phosphate transporter 1-4-like</fullName>
    </submittedName>
</protein>
<dbReference type="Gene3D" id="1.20.1250.20">
    <property type="entry name" value="MFS general substrate transporter like domains"/>
    <property type="match status" value="2"/>
</dbReference>
<evidence type="ECO:0000256" key="2">
    <source>
        <dbReference type="ARBA" id="ARBA00022448"/>
    </source>
</evidence>
<dbReference type="InterPro" id="IPR020846">
    <property type="entry name" value="MFS_dom"/>
</dbReference>
<dbReference type="KEGG" id="aprc:113871052"/>
<feature type="transmembrane region" description="Helical" evidence="10">
    <location>
        <begin position="472"/>
        <end position="490"/>
    </location>
</feature>
<feature type="transmembrane region" description="Helical" evidence="10">
    <location>
        <begin position="20"/>
        <end position="48"/>
    </location>
</feature>
<dbReference type="RefSeq" id="XP_027363556.1">
    <property type="nucleotide sequence ID" value="XM_027507755.1"/>
</dbReference>
<feature type="region of interest" description="Disordered" evidence="9">
    <location>
        <begin position="498"/>
        <end position="524"/>
    </location>
</feature>
<dbReference type="GO" id="GO:0006817">
    <property type="term" value="P:phosphate ion transport"/>
    <property type="evidence" value="ECO:0007669"/>
    <property type="project" value="UniProtKB-KW"/>
</dbReference>
<keyword evidence="6 10" id="KW-1133">Transmembrane helix</keyword>
<dbReference type="PROSITE" id="PS50850">
    <property type="entry name" value="MFS"/>
    <property type="match status" value="1"/>
</dbReference>
<gene>
    <name evidence="13" type="primary">LOC113871052</name>
</gene>
<feature type="transmembrane region" description="Helical" evidence="10">
    <location>
        <begin position="442"/>
        <end position="460"/>
    </location>
</feature>
<dbReference type="GO" id="GO:0005315">
    <property type="term" value="F:phosphate transmembrane transporter activity"/>
    <property type="evidence" value="ECO:0007669"/>
    <property type="project" value="InterPro"/>
</dbReference>
<comment type="similarity">
    <text evidence="8">Belongs to the major facilitator superfamily. Phosphate:H(+) symporter (TC 2.A.1.9) family.</text>
</comment>
<dbReference type="InterPro" id="IPR036259">
    <property type="entry name" value="MFS_trans_sf"/>
</dbReference>
<proteinExistence type="inferred from homology"/>
<evidence type="ECO:0000256" key="5">
    <source>
        <dbReference type="ARBA" id="ARBA00022847"/>
    </source>
</evidence>
<evidence type="ECO:0000313" key="13">
    <source>
        <dbReference type="RefSeq" id="XP_027363556.1"/>
    </source>
</evidence>
<dbReference type="GO" id="GO:0036377">
    <property type="term" value="P:arbuscular mycorrhizal association"/>
    <property type="evidence" value="ECO:0007669"/>
    <property type="project" value="UniProtKB-ARBA"/>
</dbReference>
<dbReference type="GO" id="GO:0009610">
    <property type="term" value="P:response to symbiotic fungus"/>
    <property type="evidence" value="ECO:0007669"/>
    <property type="project" value="UniProtKB-ARBA"/>
</dbReference>
<feature type="transmembrane region" description="Helical" evidence="10">
    <location>
        <begin position="163"/>
        <end position="192"/>
    </location>
</feature>
<reference evidence="13" key="2">
    <citation type="submission" date="2025-08" db="UniProtKB">
        <authorList>
            <consortium name="RefSeq"/>
        </authorList>
    </citation>
    <scope>IDENTIFICATION</scope>
    <source>
        <tissue evidence="13">Young leaves</tissue>
    </source>
</reference>
<dbReference type="PANTHER" id="PTHR24064">
    <property type="entry name" value="SOLUTE CARRIER FAMILY 22 MEMBER"/>
    <property type="match status" value="1"/>
</dbReference>
<feature type="transmembrane region" description="Helical" evidence="10">
    <location>
        <begin position="99"/>
        <end position="118"/>
    </location>
</feature>
<dbReference type="FunFam" id="1.20.1250.20:FF:000175">
    <property type="entry name" value="Inorganic phosphate transporter 1-6"/>
    <property type="match status" value="1"/>
</dbReference>
<reference evidence="12" key="1">
    <citation type="journal article" date="2019" name="Toxins">
        <title>Detection of Abrin-Like and Prepropulchellin-Like Toxin Genes and Transcripts Using Whole Genome Sequencing and Full-Length Transcript Sequencing of Abrus precatorius.</title>
        <authorList>
            <person name="Hovde B.T."/>
            <person name="Daligault H.E."/>
            <person name="Hanschen E.R."/>
            <person name="Kunde Y.A."/>
            <person name="Johnson M.B."/>
            <person name="Starkenburg S.R."/>
            <person name="Johnson S.L."/>
        </authorList>
    </citation>
    <scope>NUCLEOTIDE SEQUENCE [LARGE SCALE GENOMIC DNA]</scope>
</reference>
<evidence type="ECO:0000256" key="3">
    <source>
        <dbReference type="ARBA" id="ARBA00022592"/>
    </source>
</evidence>
<feature type="transmembrane region" description="Helical" evidence="10">
    <location>
        <begin position="349"/>
        <end position="366"/>
    </location>
</feature>
<dbReference type="OrthoDB" id="433512at2759"/>
<keyword evidence="2" id="KW-0813">Transport</keyword>
<dbReference type="InterPro" id="IPR004738">
    <property type="entry name" value="Phos_permease"/>
</dbReference>
<dbReference type="GeneID" id="113871052"/>
<evidence type="ECO:0000256" key="6">
    <source>
        <dbReference type="ARBA" id="ARBA00022989"/>
    </source>
</evidence>
<dbReference type="Proteomes" id="UP000694853">
    <property type="component" value="Unplaced"/>
</dbReference>
<feature type="transmembrane region" description="Helical" evidence="10">
    <location>
        <begin position="212"/>
        <end position="231"/>
    </location>
</feature>
<accession>A0A8B8M4H1</accession>
<evidence type="ECO:0000256" key="10">
    <source>
        <dbReference type="SAM" id="Phobius"/>
    </source>
</evidence>
<sequence length="524" mass="58073">MAKENLQVLNALDVAKTQWYHFTAIVIAGMGFFTDAYDLFCISLVTKLLGRIYYYEGPNKPGALPDNVSAAINGVAFCGTLAGQLFFGWLGDKMGRKRVYGMTLMLMMICSIASGLSFGKEPKTVITTLCFFRFWLGFGIGGDYPLSATIMSEYANKKTRGAFIAAVFAMQGFGILAGGMIAIIVSSVFKAMYPAPTFQLNPVLSTVPQADYVWRIILMFGAVPALLTYYWRMKMPETARYTALVAKNAKQAASDMSKVLQVEIEAEQEKVQQLDTERRNEFGLFSTQFLRRHGLHLVGTATTWFLLDIAYYSQNLFQKDIFSAIGWIAEAKTMNAIEEVYKIARAQTLIALCSTVPGYWFTVALIDRMGRFAIQLMGFFFMTVFMFALAIPYHHWTMHGNQIGFVVMYSLTFFFANFGPNATTFVVPAEIFPARLRSTCHGISAAAGKAGAMVGAFGFLYAQNGIGVRNTLIILGVFNFLGMMFTFLVPESKGKSLEEMSGEAEEETTATRESAMEAGLQVRT</sequence>
<feature type="domain" description="Major facilitator superfamily (MFS) profile" evidence="11">
    <location>
        <begin position="24"/>
        <end position="494"/>
    </location>
</feature>
<keyword evidence="3" id="KW-0592">Phosphate transport</keyword>
<comment type="subcellular location">
    <subcellularLocation>
        <location evidence="1">Membrane</location>
        <topology evidence="1">Multi-pass membrane protein</topology>
    </subcellularLocation>
</comment>
<evidence type="ECO:0000313" key="12">
    <source>
        <dbReference type="Proteomes" id="UP000694853"/>
    </source>
</evidence>